<sequence length="481" mass="54035">MSKYSGFMVRVCIVPFILAVLFLFAIQAGAAFAADDSAAEKSPDGMGYRFEKDGWTYLHIEGSPYERGYQHGYLMAPEILEIMESIRYLTYYNTGMDFDFFAENSVRMYVPNIDEEYILEMQGIADGADAAGADVTFQDILGWNSYKETVGYWWPIVKSGYYSEMDYDMEACSAFAATGNYTEDGGAVVAHTTWTPYERARFFHIIADVKPDSGHRILMQSAPGLIDSSTDFLITDAGLMITETTISGFNKYEENRTPSFMRLRKASQYADDPDSFVTIMNTNRSGGFANTWLVGDANTGEIMRFEQGLKFFNVSKTKDGCFVGANSVEDARIRNFECSGLDPTDVRGSVASRMVRLPQLMEEYKGRINPENAKAVLSDHYDVWLCEEIPSSRTVEGHYELDPNPVYNRQPYKPSGSYDGKTVNSAMALNMSFNARWGAPSGIAFDAKSYLEEHPQFGYLDGYLDSFPTRSWNVFEAGEMV</sequence>
<dbReference type="NCBIfam" id="NF040521">
    <property type="entry name" value="C45_proenzyme"/>
    <property type="match status" value="1"/>
</dbReference>
<keyword evidence="5" id="KW-0325">Glycoprotein</keyword>
<dbReference type="Proteomes" id="UP001060368">
    <property type="component" value="Chromosome"/>
</dbReference>
<keyword evidence="1" id="KW-0732">Signal</keyword>
<dbReference type="Gene3D" id="3.60.60.30">
    <property type="match status" value="1"/>
</dbReference>
<reference evidence="6" key="1">
    <citation type="submission" date="2022-04" db="EMBL/GenBank/DDBJ databases">
        <title>Complete genome of Methanoplanus endosymbiosus DSM 3599.</title>
        <authorList>
            <person name="Chen S.-C."/>
            <person name="You Y.-T."/>
            <person name="Zhou Y.-Z."/>
            <person name="Lai M.-C."/>
        </authorList>
    </citation>
    <scope>NUCLEOTIDE SEQUENCE</scope>
    <source>
        <strain evidence="6">DSM 3599</strain>
    </source>
</reference>
<keyword evidence="3" id="KW-0442">Lipid degradation</keyword>
<evidence type="ECO:0000256" key="5">
    <source>
        <dbReference type="ARBA" id="ARBA00023180"/>
    </source>
</evidence>
<proteinExistence type="predicted"/>
<organism evidence="6 7">
    <name type="scientific">Methanoplanus endosymbiosus</name>
    <dbReference type="NCBI Taxonomy" id="33865"/>
    <lineage>
        <taxon>Archaea</taxon>
        <taxon>Methanobacteriati</taxon>
        <taxon>Methanobacteriota</taxon>
        <taxon>Stenosarchaea group</taxon>
        <taxon>Methanomicrobia</taxon>
        <taxon>Methanomicrobiales</taxon>
        <taxon>Methanomicrobiaceae</taxon>
        <taxon>Methanoplanus</taxon>
    </lineage>
</organism>
<evidence type="ECO:0000256" key="4">
    <source>
        <dbReference type="ARBA" id="ARBA00023098"/>
    </source>
</evidence>
<evidence type="ECO:0000313" key="6">
    <source>
        <dbReference type="EMBL" id="UUX93393.1"/>
    </source>
</evidence>
<evidence type="ECO:0000313" key="7">
    <source>
        <dbReference type="Proteomes" id="UP001060368"/>
    </source>
</evidence>
<dbReference type="PANTHER" id="PTHR12370">
    <property type="entry name" value="PHOSPHOLIPASE B-RELATED"/>
    <property type="match status" value="1"/>
</dbReference>
<dbReference type="EMBL" id="CP096115">
    <property type="protein sequence ID" value="UUX93393.1"/>
    <property type="molecule type" value="Genomic_DNA"/>
</dbReference>
<keyword evidence="7" id="KW-1185">Reference proteome</keyword>
<dbReference type="GO" id="GO:0004620">
    <property type="term" value="F:phospholipase activity"/>
    <property type="evidence" value="ECO:0007669"/>
    <property type="project" value="InterPro"/>
</dbReference>
<keyword evidence="4" id="KW-0443">Lipid metabolism</keyword>
<dbReference type="InterPro" id="IPR007000">
    <property type="entry name" value="PLipase_B-like"/>
</dbReference>
<dbReference type="GeneID" id="74306931"/>
<dbReference type="GO" id="GO:0016042">
    <property type="term" value="P:lipid catabolic process"/>
    <property type="evidence" value="ECO:0007669"/>
    <property type="project" value="UniProtKB-KW"/>
</dbReference>
<protein>
    <submittedName>
        <fullName evidence="6">Phospholipase B family protein</fullName>
    </submittedName>
</protein>
<dbReference type="RefSeq" id="WP_257743532.1">
    <property type="nucleotide sequence ID" value="NZ_CP096115.1"/>
</dbReference>
<accession>A0A9E7PN88</accession>
<evidence type="ECO:0000256" key="1">
    <source>
        <dbReference type="ARBA" id="ARBA00022729"/>
    </source>
</evidence>
<evidence type="ECO:0000256" key="3">
    <source>
        <dbReference type="ARBA" id="ARBA00022963"/>
    </source>
</evidence>
<keyword evidence="2" id="KW-0378">Hydrolase</keyword>
<evidence type="ECO:0000256" key="2">
    <source>
        <dbReference type="ARBA" id="ARBA00022801"/>
    </source>
</evidence>
<name>A0A9E7PN88_9EURY</name>
<dbReference type="InterPro" id="IPR047794">
    <property type="entry name" value="C45_proenzyme-like"/>
</dbReference>
<dbReference type="AlphaFoldDB" id="A0A9E7PN88"/>
<dbReference type="KEGG" id="mend:L6E24_04505"/>
<gene>
    <name evidence="6" type="ORF">L6E24_04505</name>
</gene>
<dbReference type="Pfam" id="PF04916">
    <property type="entry name" value="Phospholip_B"/>
    <property type="match status" value="1"/>
</dbReference>